<sequence>MFGTVGNGLDYAMTESFWFSPQIELLDRQRCAIRPDSRTQSSTTSKFRQPPAPTLVGGPSGSSVALQPLFPAQNADIRATSDCVPISQRAFVARIADAC</sequence>
<proteinExistence type="predicted"/>
<evidence type="ECO:0000313" key="2">
    <source>
        <dbReference type="EMBL" id="PPJ35462.1"/>
    </source>
</evidence>
<dbReference type="Proteomes" id="UP000239874">
    <property type="component" value="Unassembled WGS sequence"/>
</dbReference>
<dbReference type="AlphaFoldDB" id="A0A2S6AJR3"/>
<dbReference type="EMBL" id="PSZC01000021">
    <property type="protein sequence ID" value="PPJ35462.1"/>
    <property type="molecule type" value="Genomic_DNA"/>
</dbReference>
<organism evidence="2 3">
    <name type="scientific">Nocardia nova</name>
    <dbReference type="NCBI Taxonomy" id="37330"/>
    <lineage>
        <taxon>Bacteria</taxon>
        <taxon>Bacillati</taxon>
        <taxon>Actinomycetota</taxon>
        <taxon>Actinomycetes</taxon>
        <taxon>Mycobacteriales</taxon>
        <taxon>Nocardiaceae</taxon>
        <taxon>Nocardia</taxon>
    </lineage>
</organism>
<name>A0A2S6AJR3_9NOCA</name>
<gene>
    <name evidence="2" type="ORF">C5E45_25705</name>
</gene>
<protein>
    <submittedName>
        <fullName evidence="2">Uncharacterized protein</fullName>
    </submittedName>
</protein>
<accession>A0A2S6AJR3</accession>
<feature type="region of interest" description="Disordered" evidence="1">
    <location>
        <begin position="34"/>
        <end position="61"/>
    </location>
</feature>
<evidence type="ECO:0000313" key="3">
    <source>
        <dbReference type="Proteomes" id="UP000239874"/>
    </source>
</evidence>
<feature type="compositionally biased region" description="Polar residues" evidence="1">
    <location>
        <begin position="38"/>
        <end position="47"/>
    </location>
</feature>
<comment type="caution">
    <text evidence="2">The sequence shown here is derived from an EMBL/GenBank/DDBJ whole genome shotgun (WGS) entry which is preliminary data.</text>
</comment>
<reference evidence="2 3" key="1">
    <citation type="submission" date="2018-02" db="EMBL/GenBank/DDBJ databases">
        <title>8 Nocardia nova and 1 Nocardia cyriacigeorgica strain used for evolution to TMP-SMX.</title>
        <authorList>
            <person name="Mehta H."/>
            <person name="Weng J."/>
            <person name="Shamoo Y."/>
        </authorList>
    </citation>
    <scope>NUCLEOTIDE SEQUENCE [LARGE SCALE GENOMIC DNA]</scope>
    <source>
        <strain evidence="2 3">MDA3139</strain>
    </source>
</reference>
<evidence type="ECO:0000256" key="1">
    <source>
        <dbReference type="SAM" id="MobiDB-lite"/>
    </source>
</evidence>